<dbReference type="InterPro" id="IPR023365">
    <property type="entry name" value="Sortase_dom-sf"/>
</dbReference>
<feature type="active site" description="Acyl-thioester intermediate" evidence="2">
    <location>
        <position position="200"/>
    </location>
</feature>
<dbReference type="Proteomes" id="UP000276443">
    <property type="component" value="Unassembled WGS sequence"/>
</dbReference>
<dbReference type="Pfam" id="PF04203">
    <property type="entry name" value="Sortase"/>
    <property type="match status" value="1"/>
</dbReference>
<dbReference type="GO" id="GO:0016787">
    <property type="term" value="F:hydrolase activity"/>
    <property type="evidence" value="ECO:0007669"/>
    <property type="project" value="UniProtKB-KW"/>
</dbReference>
<dbReference type="Gene3D" id="2.40.260.10">
    <property type="entry name" value="Sortase"/>
    <property type="match status" value="1"/>
</dbReference>
<organism evidence="4 5">
    <name type="scientific">Aquisalibacillus elongatus</name>
    <dbReference type="NCBI Taxonomy" id="485577"/>
    <lineage>
        <taxon>Bacteria</taxon>
        <taxon>Bacillati</taxon>
        <taxon>Bacillota</taxon>
        <taxon>Bacilli</taxon>
        <taxon>Bacillales</taxon>
        <taxon>Bacillaceae</taxon>
        <taxon>Aquisalibacillus</taxon>
    </lineage>
</organism>
<keyword evidence="1" id="KW-0378">Hydrolase</keyword>
<name>A0A3N5C3I7_9BACI</name>
<evidence type="ECO:0000313" key="5">
    <source>
        <dbReference type="Proteomes" id="UP000276443"/>
    </source>
</evidence>
<proteinExistence type="predicted"/>
<dbReference type="SUPFAM" id="SSF63817">
    <property type="entry name" value="Sortase"/>
    <property type="match status" value="1"/>
</dbReference>
<dbReference type="NCBIfam" id="TIGR01076">
    <property type="entry name" value="sortase_fam"/>
    <property type="match status" value="1"/>
</dbReference>
<protein>
    <submittedName>
        <fullName evidence="4">Sortase A</fullName>
    </submittedName>
</protein>
<dbReference type="RefSeq" id="WP_124220723.1">
    <property type="nucleotide sequence ID" value="NZ_RKRF01000008.1"/>
</dbReference>
<dbReference type="InterPro" id="IPR005754">
    <property type="entry name" value="Sortase"/>
</dbReference>
<sequence length="218" mass="24561">MKRLLIGLSLLVIGLGIVFYPHVQRLIYAQEEDQLVTAFYDQMEVSQEQQREEMSLLETVREEEVVEFNEGETSSETTEPEEKPAVSSNLVGVMRIGQIDLELPVLDGATEHNLNRGLGLMKSTAPLGEKGNTGIAGHRGYSHGVLFNRLDEVVEGDRIEIETPDEVIEYEVYNVLLVEPEDVWVLEPEDGKTNITLITCEPIYDPTHRIIVQAERVN</sequence>
<gene>
    <name evidence="4" type="ORF">EDC24_1220</name>
</gene>
<reference evidence="4 5" key="1">
    <citation type="submission" date="2018-11" db="EMBL/GenBank/DDBJ databases">
        <title>Genomic Encyclopedia of Type Strains, Phase IV (KMG-IV): sequencing the most valuable type-strain genomes for metagenomic binning, comparative biology and taxonomic classification.</title>
        <authorList>
            <person name="Goeker M."/>
        </authorList>
    </citation>
    <scope>NUCLEOTIDE SEQUENCE [LARGE SCALE GENOMIC DNA]</scope>
    <source>
        <strain evidence="4 5">DSM 18090</strain>
    </source>
</reference>
<dbReference type="EMBL" id="RKRF01000008">
    <property type="protein sequence ID" value="RPF54032.1"/>
    <property type="molecule type" value="Genomic_DNA"/>
</dbReference>
<evidence type="ECO:0000256" key="1">
    <source>
        <dbReference type="ARBA" id="ARBA00022801"/>
    </source>
</evidence>
<comment type="caution">
    <text evidence="4">The sequence shown here is derived from an EMBL/GenBank/DDBJ whole genome shotgun (WGS) entry which is preliminary data.</text>
</comment>
<evidence type="ECO:0000256" key="3">
    <source>
        <dbReference type="SAM" id="MobiDB-lite"/>
    </source>
</evidence>
<feature type="active site" description="Proton donor/acceptor" evidence="2">
    <location>
        <position position="138"/>
    </location>
</feature>
<accession>A0A3N5C3I7</accession>
<feature type="region of interest" description="Disordered" evidence="3">
    <location>
        <begin position="65"/>
        <end position="86"/>
    </location>
</feature>
<dbReference type="OrthoDB" id="154054at2"/>
<dbReference type="AlphaFoldDB" id="A0A3N5C3I7"/>
<keyword evidence="5" id="KW-1185">Reference proteome</keyword>
<evidence type="ECO:0000256" key="2">
    <source>
        <dbReference type="PIRSR" id="PIRSR605754-1"/>
    </source>
</evidence>
<dbReference type="CDD" id="cd06166">
    <property type="entry name" value="Sortase_D_2"/>
    <property type="match status" value="1"/>
</dbReference>
<evidence type="ECO:0000313" key="4">
    <source>
        <dbReference type="EMBL" id="RPF54032.1"/>
    </source>
</evidence>
<dbReference type="InterPro" id="IPR042000">
    <property type="entry name" value="Sortase_D_2"/>
</dbReference>